<dbReference type="InterPro" id="IPR001279">
    <property type="entry name" value="Metallo-B-lactamas"/>
</dbReference>
<dbReference type="Gene3D" id="3.30.565.10">
    <property type="entry name" value="Histidine kinase-like ATPase, C-terminal domain"/>
    <property type="match status" value="1"/>
</dbReference>
<dbReference type="Pfam" id="PF12706">
    <property type="entry name" value="Lactamase_B_2"/>
    <property type="match status" value="1"/>
</dbReference>
<evidence type="ECO:0000259" key="1">
    <source>
        <dbReference type="Pfam" id="PF12706"/>
    </source>
</evidence>
<dbReference type="InterPro" id="IPR036890">
    <property type="entry name" value="HATPase_C_sf"/>
</dbReference>
<accession>A0A4Q7V0E2</accession>
<reference evidence="2 3" key="1">
    <citation type="submission" date="2019-02" db="EMBL/GenBank/DDBJ databases">
        <title>Sequencing the genomes of 1000 actinobacteria strains.</title>
        <authorList>
            <person name="Klenk H.-P."/>
        </authorList>
    </citation>
    <scope>NUCLEOTIDE SEQUENCE [LARGE SCALE GENOMIC DNA]</scope>
    <source>
        <strain evidence="2 3">DSM 45779</strain>
    </source>
</reference>
<dbReference type="PANTHER" id="PTHR43546:SF7">
    <property type="entry name" value="METALLO-BETA-LACTAMASE DOMAIN-CONTAINING PROTEIN"/>
    <property type="match status" value="1"/>
</dbReference>
<evidence type="ECO:0000313" key="3">
    <source>
        <dbReference type="Proteomes" id="UP000291591"/>
    </source>
</evidence>
<dbReference type="AlphaFoldDB" id="A0A4Q7V0E2"/>
<dbReference type="PANTHER" id="PTHR43546">
    <property type="entry name" value="UPF0173 METAL-DEPENDENT HYDROLASE MJ1163-RELATED"/>
    <property type="match status" value="1"/>
</dbReference>
<organism evidence="2 3">
    <name type="scientific">Pseudonocardia sediminis</name>
    <dbReference type="NCBI Taxonomy" id="1397368"/>
    <lineage>
        <taxon>Bacteria</taxon>
        <taxon>Bacillati</taxon>
        <taxon>Actinomycetota</taxon>
        <taxon>Actinomycetes</taxon>
        <taxon>Pseudonocardiales</taxon>
        <taxon>Pseudonocardiaceae</taxon>
        <taxon>Pseudonocardia</taxon>
    </lineage>
</organism>
<dbReference type="Gene3D" id="3.60.15.10">
    <property type="entry name" value="Ribonuclease Z/Hydroxyacylglutathione hydrolase-like"/>
    <property type="match status" value="1"/>
</dbReference>
<dbReference type="EMBL" id="SHKL01000001">
    <property type="protein sequence ID" value="RZT86771.1"/>
    <property type="molecule type" value="Genomic_DNA"/>
</dbReference>
<dbReference type="InterPro" id="IPR036866">
    <property type="entry name" value="RibonucZ/Hydroxyglut_hydro"/>
</dbReference>
<dbReference type="SUPFAM" id="SSF56281">
    <property type="entry name" value="Metallo-hydrolase/oxidoreductase"/>
    <property type="match status" value="1"/>
</dbReference>
<comment type="caution">
    <text evidence="2">The sequence shown here is derived from an EMBL/GenBank/DDBJ whole genome shotgun (WGS) entry which is preliminary data.</text>
</comment>
<dbReference type="Proteomes" id="UP000291591">
    <property type="component" value="Unassembled WGS sequence"/>
</dbReference>
<gene>
    <name evidence="2" type="ORF">EV383_3669</name>
</gene>
<proteinExistence type="predicted"/>
<sequence>MAGVNADDRDDVDDAVMTVNEAAGNAVEHAYDPPGDGTVSVSVRTGPGRCAGAATGYSAEMDASLTFVGTATTVLRLGRHTLLTDPNFLRRGQRADLGYGLSSRRLTEPSTTIADLPRLDAVLLSHLHGDHFDGVARRELDHALPVLTTPAAAQQLGRWGFGAATGLRTWESHVLGDDAERVRVTAVPGQHGPALLHRALPSVMGSIVDLERRGHRSLRIYITGDTLNVPALREVRARFPDVDVMIAHLGGTRVAGVLVTMDAVQGADLVDVIRPGSVVPVHFDDYGVFRSPLTHFTDEMRRRGTSDQVRYVARGETVSLPARPVPDRTSLDPALRPA</sequence>
<evidence type="ECO:0000313" key="2">
    <source>
        <dbReference type="EMBL" id="RZT86771.1"/>
    </source>
</evidence>
<name>A0A4Q7V0E2_PSEST</name>
<keyword evidence="3" id="KW-1185">Reference proteome</keyword>
<feature type="domain" description="Metallo-beta-lactamase" evidence="1">
    <location>
        <begin position="81"/>
        <end position="283"/>
    </location>
</feature>
<dbReference type="InterPro" id="IPR050114">
    <property type="entry name" value="UPF0173_UPF0282_UlaG_hydrolase"/>
</dbReference>
<protein>
    <submittedName>
        <fullName evidence="2">L-ascorbate metabolism protein UlaG (Beta-lactamase superfamily)</fullName>
    </submittedName>
</protein>